<name>A0A8S5TL25_9CAUD</name>
<sequence length="49" mass="5826">MRNACSPDVLPWQTKQIFCIVFSLLKCRELPNFTKFSAVFQKSHYFEIL</sequence>
<reference evidence="1" key="1">
    <citation type="journal article" date="2021" name="Proc. Natl. Acad. Sci. U.S.A.">
        <title>A Catalog of Tens of Thousands of Viruses from Human Metagenomes Reveals Hidden Associations with Chronic Diseases.</title>
        <authorList>
            <person name="Tisza M.J."/>
            <person name="Buck C.B."/>
        </authorList>
    </citation>
    <scope>NUCLEOTIDE SEQUENCE</scope>
    <source>
        <strain evidence="1">CtgmM3</strain>
    </source>
</reference>
<protein>
    <submittedName>
        <fullName evidence="1">Uncharacterized protein</fullName>
    </submittedName>
</protein>
<accession>A0A8S5TL25</accession>
<organism evidence="1">
    <name type="scientific">Siphoviridae sp. ctgmM3</name>
    <dbReference type="NCBI Taxonomy" id="2827912"/>
    <lineage>
        <taxon>Viruses</taxon>
        <taxon>Duplodnaviria</taxon>
        <taxon>Heunggongvirae</taxon>
        <taxon>Uroviricota</taxon>
        <taxon>Caudoviricetes</taxon>
    </lineage>
</organism>
<evidence type="ECO:0000313" key="1">
    <source>
        <dbReference type="EMBL" id="DAF63482.1"/>
    </source>
</evidence>
<proteinExistence type="predicted"/>
<dbReference type="EMBL" id="BK032840">
    <property type="protein sequence ID" value="DAF63482.1"/>
    <property type="molecule type" value="Genomic_DNA"/>
</dbReference>